<evidence type="ECO:0000313" key="3">
    <source>
        <dbReference type="Proteomes" id="UP000254797"/>
    </source>
</evidence>
<feature type="domain" description="Isochorismatase-like" evidence="1">
    <location>
        <begin position="23"/>
        <end position="108"/>
    </location>
</feature>
<protein>
    <submittedName>
        <fullName evidence="2">Isochorismatase family protein yecD</fullName>
        <ecNumber evidence="2">3.-.-.-</ecNumber>
    </submittedName>
</protein>
<proteinExistence type="predicted"/>
<name>A0A380JR77_STRDY</name>
<dbReference type="EC" id="3.-.-.-" evidence="2"/>
<dbReference type="AlphaFoldDB" id="A0A380JR77"/>
<dbReference type="Gene3D" id="3.40.50.850">
    <property type="entry name" value="Isochorismatase-like"/>
    <property type="match status" value="1"/>
</dbReference>
<dbReference type="Pfam" id="PF00857">
    <property type="entry name" value="Isochorismatase"/>
    <property type="match status" value="1"/>
</dbReference>
<dbReference type="SUPFAM" id="SSF52499">
    <property type="entry name" value="Isochorismatase-like hydrolases"/>
    <property type="match status" value="1"/>
</dbReference>
<dbReference type="Proteomes" id="UP000254797">
    <property type="component" value="Unassembled WGS sequence"/>
</dbReference>
<organism evidence="2 3">
    <name type="scientific">Streptococcus dysgalactiae subsp. dysgalactiae</name>
    <dbReference type="NCBI Taxonomy" id="99822"/>
    <lineage>
        <taxon>Bacteria</taxon>
        <taxon>Bacillati</taxon>
        <taxon>Bacillota</taxon>
        <taxon>Bacilli</taxon>
        <taxon>Lactobacillales</taxon>
        <taxon>Streptococcaceae</taxon>
        <taxon>Streptococcus</taxon>
    </lineage>
</organism>
<dbReference type="InterPro" id="IPR036380">
    <property type="entry name" value="Isochorismatase-like_sf"/>
</dbReference>
<reference evidence="2 3" key="1">
    <citation type="submission" date="2018-06" db="EMBL/GenBank/DDBJ databases">
        <authorList>
            <consortium name="Pathogen Informatics"/>
            <person name="Doyle S."/>
        </authorList>
    </citation>
    <scope>NUCLEOTIDE SEQUENCE [LARGE SCALE GENOMIC DNA]</scope>
    <source>
        <strain evidence="2 3">NCTC4670</strain>
    </source>
</reference>
<dbReference type="InterPro" id="IPR000868">
    <property type="entry name" value="Isochorismatase-like_dom"/>
</dbReference>
<sequence>MIFKNSPRPHRPAKRYFRNAYSTSSQHTIVSNAKAMIDLFRQEGAFISFVRVKFHDGKDKLNPNAMVQLPEKRPEAAFSDFADELGVTDTDYVVNKRNFSAFFGADLDLSWH</sequence>
<gene>
    <name evidence="2" type="primary">entB</name>
    <name evidence="2" type="ORF">NCTC4670_00242</name>
</gene>
<dbReference type="EMBL" id="UHFG01000004">
    <property type="protein sequence ID" value="SUN47224.1"/>
    <property type="molecule type" value="Genomic_DNA"/>
</dbReference>
<accession>A0A380JR77</accession>
<evidence type="ECO:0000259" key="1">
    <source>
        <dbReference type="Pfam" id="PF00857"/>
    </source>
</evidence>
<dbReference type="GO" id="GO:0016787">
    <property type="term" value="F:hydrolase activity"/>
    <property type="evidence" value="ECO:0007669"/>
    <property type="project" value="UniProtKB-KW"/>
</dbReference>
<keyword evidence="2" id="KW-0378">Hydrolase</keyword>
<evidence type="ECO:0000313" key="2">
    <source>
        <dbReference type="EMBL" id="SUN47224.1"/>
    </source>
</evidence>